<evidence type="ECO:0000259" key="10">
    <source>
        <dbReference type="Pfam" id="PF11721"/>
    </source>
</evidence>
<dbReference type="InterPro" id="IPR039155">
    <property type="entry name" value="MLEC"/>
</dbReference>
<keyword evidence="5" id="KW-0256">Endoplasmic reticulum</keyword>
<dbReference type="NCBIfam" id="TIGR04183">
    <property type="entry name" value="Por_Secre_tail"/>
    <property type="match status" value="1"/>
</dbReference>
<dbReference type="SUPFAM" id="SSF50998">
    <property type="entry name" value="Quinoprotein alcohol dehydrogenase-like"/>
    <property type="match status" value="2"/>
</dbReference>
<evidence type="ECO:0000256" key="6">
    <source>
        <dbReference type="ARBA" id="ARBA00022989"/>
    </source>
</evidence>
<dbReference type="PANTHER" id="PTHR13460">
    <property type="match status" value="1"/>
</dbReference>
<feature type="domain" description="Malectin" evidence="10">
    <location>
        <begin position="1262"/>
        <end position="1406"/>
    </location>
</feature>
<dbReference type="Pfam" id="PF19081">
    <property type="entry name" value="Ig_7"/>
    <property type="match status" value="1"/>
</dbReference>
<dbReference type="PANTHER" id="PTHR13460:SF0">
    <property type="entry name" value="MALECTIN"/>
    <property type="match status" value="1"/>
</dbReference>
<keyword evidence="6" id="KW-1133">Transmembrane helix</keyword>
<dbReference type="Gene3D" id="2.130.10.10">
    <property type="entry name" value="YVTN repeat-like/Quinoprotein amine dehydrogenase"/>
    <property type="match status" value="2"/>
</dbReference>
<reference evidence="12" key="1">
    <citation type="submission" date="2020-02" db="EMBL/GenBank/DDBJ databases">
        <authorList>
            <person name="Meier V. D."/>
        </authorList>
    </citation>
    <scope>NUCLEOTIDE SEQUENCE</scope>
    <source>
        <strain evidence="12">AVDCRST_MAG56</strain>
    </source>
</reference>
<dbReference type="InterPro" id="IPR044023">
    <property type="entry name" value="Ig_7"/>
</dbReference>
<organism evidence="12">
    <name type="scientific">uncultured Cytophagales bacterium</name>
    <dbReference type="NCBI Taxonomy" id="158755"/>
    <lineage>
        <taxon>Bacteria</taxon>
        <taxon>Pseudomonadati</taxon>
        <taxon>Bacteroidota</taxon>
        <taxon>Sphingobacteriia</taxon>
        <taxon>Sphingobacteriales</taxon>
        <taxon>environmental samples</taxon>
    </lineage>
</organism>
<keyword evidence="3" id="KW-0812">Transmembrane</keyword>
<dbReference type="InterPro" id="IPR011047">
    <property type="entry name" value="Quinoprotein_ADH-like_sf"/>
</dbReference>
<dbReference type="SUPFAM" id="SSF49785">
    <property type="entry name" value="Galactose-binding domain-like"/>
    <property type="match status" value="2"/>
</dbReference>
<dbReference type="GO" id="GO:0030246">
    <property type="term" value="F:carbohydrate binding"/>
    <property type="evidence" value="ECO:0007669"/>
    <property type="project" value="InterPro"/>
</dbReference>
<evidence type="ECO:0000256" key="8">
    <source>
        <dbReference type="ARBA" id="ARBA00023180"/>
    </source>
</evidence>
<dbReference type="GO" id="GO:0016020">
    <property type="term" value="C:membrane"/>
    <property type="evidence" value="ECO:0007669"/>
    <property type="project" value="TreeGrafter"/>
</dbReference>
<proteinExistence type="inferred from homology"/>
<dbReference type="Gene3D" id="2.60.120.430">
    <property type="entry name" value="Galactose-binding lectin"/>
    <property type="match status" value="2"/>
</dbReference>
<sequence>MQHLNYLQPRFLRTALPLLAAFLFAIHLSAQPVLVKDINADAGRGGSSEPSKGYNVNGTLFFAANNGVNGRELWKTDGTAAGTVLVKDIHPGTGGAAPAPLVHVNKTLFFLADDGVHGIELWKTDGTAAGTAMLKDITPPGSNEWNSADIAVLNGTVYFRANSGVYGRELWKTDGTAAGTVLVKNIVPESGGLYPGSSSPAFLKAVNGVLYFAASDAQYDRELWRTDGTEAGTFRVSDLVPGPASSNPRELTDVNGTLYFLATAGNRTALYKSDGTEAGTEPVKWFTAPHGVYGMLNVNGTLYFSGGDETTGQELWKSNGTEAGTTLVKDIRPGPEPSLMQSFTVLNNTLYFVADDGVRGRELWKTDGTAAGTVPVKDLFPGAGQAIPQALTVMGNLLYFSAADGTNGHELWVTNGTEAGTTRVKDINPGSGSSSITWMTAVNNTLYFSGFDGNEAELWKSNGTAAGTVPVRNIRPGTPGSSPNHLTAVNGTVYFAARDAGSGTELWKSNGTAAGTVRVGDIAPGAAGSSPAWLTNVNGTLYFAANDGTTGTELWKSDGITATRVKDIRAGARGSNPAWLTDVNGTLYFAAGDSLGGQELWRSDGTATGTVRVRNINPGANPSTPEMLTNVNGVLYFTANDGIAGPELWRSNGTAAGTTRVRDIFTGPSGAFPVLSPAYAVREARFTHDKGILYFAANDGINGPELWRSDGTAAGTRLVKDIHPGAAGGLSFSYGNNYDVRKMLILNGALYLAANDGTNGQELWKSDGTAAGTVLFKDITPGQYGSHPGFLTNANGTLYFTASVTMTIGSSSSTGQGVWKSDGTADGTQALIEPGRVNSAYSLVAVGNRVFFPAFKFQLHFDTEGTYGNVGGELWSADAATGEVLLVKDLAPGPEGSMPFGLINVNGTLYFAAGTGYEGRELWKFTPGACTTPNAALAVAGGTVCSGAPSTVQVKGSQAGVTYQLYLGDSPLGAPAAGGGDIVLSVPGNLLLPATYTLRVRASGCAEVPLAQTANLSVLPAVVPPTAAGVTVSAGSPARLTASGAPAGSGYRWYGAASGGSPLATGATYTTPALSASTTYYVSVFREPGCESARVPVPVTIAGSNPLRVNAGGGAFTTPQGNVFAADGNFAGGTVSTIAGGEVAGTTSDALYHNLRVGTGFSYALPTGNGYFNVTLHFNETWWGYRTAGGVGSRQFNVDVEGSRRLTNYDIFAAAGGAMRARVETFRVRVADGTLNIAFSKGLADNPAVAAIEVVPASPAQRINAGGPAHVTAGGQTFVADVSFTGGSVSALSAGEVANTTEDALYRSIRFGPAFSYSIPVSNATYGVFLHFNETWWGSRTAGGVGSRRFNVDVEGSRRLTNYDIFAAAGGAMRARVEAFSVTVTDGVLDISFSKGLADNPSIAAIEVVPAPGGRLAATGSERGQTGAVLYPNPVRDKLYVSLGGPAADVLGTTLTDALGVVRRVNGHRVQAANTLEVDVRTLRPGAYLLGITTAGETRLLRFVKQ</sequence>
<keyword evidence="9" id="KW-0119">Carbohydrate metabolism</keyword>
<evidence type="ECO:0000313" key="12">
    <source>
        <dbReference type="EMBL" id="CAA9251244.1"/>
    </source>
</evidence>
<feature type="domain" description="Ig-like" evidence="11">
    <location>
        <begin position="1025"/>
        <end position="1101"/>
    </location>
</feature>
<evidence type="ECO:0000256" key="7">
    <source>
        <dbReference type="ARBA" id="ARBA00023136"/>
    </source>
</evidence>
<accession>A0A6J4IIT0</accession>
<protein>
    <submittedName>
        <fullName evidence="12">CBM57</fullName>
    </submittedName>
</protein>
<evidence type="ECO:0000256" key="9">
    <source>
        <dbReference type="ARBA" id="ARBA00023277"/>
    </source>
</evidence>
<keyword evidence="7" id="KW-0472">Membrane</keyword>
<dbReference type="EMBL" id="CADCTQ010000178">
    <property type="protein sequence ID" value="CAA9251244.1"/>
    <property type="molecule type" value="Genomic_DNA"/>
</dbReference>
<evidence type="ECO:0000256" key="5">
    <source>
        <dbReference type="ARBA" id="ARBA00022824"/>
    </source>
</evidence>
<dbReference type="InterPro" id="IPR008979">
    <property type="entry name" value="Galactose-bd-like_sf"/>
</dbReference>
<keyword evidence="8" id="KW-0325">Glycoprotein</keyword>
<dbReference type="InterPro" id="IPR026444">
    <property type="entry name" value="Secre_tail"/>
</dbReference>
<evidence type="ECO:0000259" key="11">
    <source>
        <dbReference type="Pfam" id="PF19081"/>
    </source>
</evidence>
<dbReference type="InterPro" id="IPR015943">
    <property type="entry name" value="WD40/YVTN_repeat-like_dom_sf"/>
</dbReference>
<evidence type="ECO:0000256" key="4">
    <source>
        <dbReference type="ARBA" id="ARBA00022729"/>
    </source>
</evidence>
<comment type="similarity">
    <text evidence="2">Belongs to the malectin family.</text>
</comment>
<evidence type="ECO:0000256" key="3">
    <source>
        <dbReference type="ARBA" id="ARBA00022692"/>
    </source>
</evidence>
<gene>
    <name evidence="12" type="ORF">AVDCRST_MAG56-1951</name>
</gene>
<feature type="domain" description="Malectin" evidence="10">
    <location>
        <begin position="1107"/>
        <end position="1252"/>
    </location>
</feature>
<keyword evidence="4" id="KW-0732">Signal</keyword>
<name>A0A6J4IIT0_9SPHI</name>
<dbReference type="InterPro" id="IPR021720">
    <property type="entry name" value="Malectin_dom"/>
</dbReference>
<dbReference type="NCBIfam" id="TIGR04534">
    <property type="entry name" value="ELWxxDGT_rpt"/>
    <property type="match status" value="10"/>
</dbReference>
<evidence type="ECO:0000256" key="2">
    <source>
        <dbReference type="ARBA" id="ARBA00009141"/>
    </source>
</evidence>
<dbReference type="InterPro" id="IPR030916">
    <property type="entry name" value="ELWxxDGT_rpt"/>
</dbReference>
<evidence type="ECO:0000256" key="1">
    <source>
        <dbReference type="ARBA" id="ARBA00004115"/>
    </source>
</evidence>
<dbReference type="Pfam" id="PF11721">
    <property type="entry name" value="Malectin"/>
    <property type="match status" value="2"/>
</dbReference>
<comment type="subcellular location">
    <subcellularLocation>
        <location evidence="1">Endoplasmic reticulum membrane</location>
        <topology evidence="1">Single-pass type I membrane protein</topology>
    </subcellularLocation>
</comment>